<feature type="region of interest" description="Disordered" evidence="1">
    <location>
        <begin position="1"/>
        <end position="39"/>
    </location>
</feature>
<organism evidence="3 4">
    <name type="scientific">Apiosordaria backusii</name>
    <dbReference type="NCBI Taxonomy" id="314023"/>
    <lineage>
        <taxon>Eukaryota</taxon>
        <taxon>Fungi</taxon>
        <taxon>Dikarya</taxon>
        <taxon>Ascomycota</taxon>
        <taxon>Pezizomycotina</taxon>
        <taxon>Sordariomycetes</taxon>
        <taxon>Sordariomycetidae</taxon>
        <taxon>Sordariales</taxon>
        <taxon>Lasiosphaeriaceae</taxon>
        <taxon>Apiosordaria</taxon>
    </lineage>
</organism>
<dbReference type="AlphaFoldDB" id="A0AA40EGD9"/>
<evidence type="ECO:0000313" key="4">
    <source>
        <dbReference type="Proteomes" id="UP001172159"/>
    </source>
</evidence>
<gene>
    <name evidence="3" type="ORF">B0T21DRAFT_333291</name>
</gene>
<dbReference type="PANTHER" id="PTHR24148:SF64">
    <property type="entry name" value="HETEROKARYON INCOMPATIBILITY DOMAIN-CONTAINING PROTEIN"/>
    <property type="match status" value="1"/>
</dbReference>
<proteinExistence type="predicted"/>
<protein>
    <recommendedName>
        <fullName evidence="2">Heterokaryon incompatibility domain-containing protein</fullName>
    </recommendedName>
</protein>
<evidence type="ECO:0000313" key="3">
    <source>
        <dbReference type="EMBL" id="KAK0736701.1"/>
    </source>
</evidence>
<name>A0AA40EGD9_9PEZI</name>
<evidence type="ECO:0000256" key="1">
    <source>
        <dbReference type="SAM" id="MobiDB-lite"/>
    </source>
</evidence>
<dbReference type="InterPro" id="IPR010730">
    <property type="entry name" value="HET"/>
</dbReference>
<reference evidence="3" key="1">
    <citation type="submission" date="2023-06" db="EMBL/GenBank/DDBJ databases">
        <title>Genome-scale phylogeny and comparative genomics of the fungal order Sordariales.</title>
        <authorList>
            <consortium name="Lawrence Berkeley National Laboratory"/>
            <person name="Hensen N."/>
            <person name="Bonometti L."/>
            <person name="Westerberg I."/>
            <person name="Brannstrom I.O."/>
            <person name="Guillou S."/>
            <person name="Cros-Aarteil S."/>
            <person name="Calhoun S."/>
            <person name="Haridas S."/>
            <person name="Kuo A."/>
            <person name="Mondo S."/>
            <person name="Pangilinan J."/>
            <person name="Riley R."/>
            <person name="Labutti K."/>
            <person name="Andreopoulos B."/>
            <person name="Lipzen A."/>
            <person name="Chen C."/>
            <person name="Yanf M."/>
            <person name="Daum C."/>
            <person name="Ng V."/>
            <person name="Clum A."/>
            <person name="Steindorff A."/>
            <person name="Ohm R."/>
            <person name="Martin F."/>
            <person name="Silar P."/>
            <person name="Natvig D."/>
            <person name="Lalanne C."/>
            <person name="Gautier V."/>
            <person name="Ament-Velasquez S.L."/>
            <person name="Kruys A."/>
            <person name="Hutchinson M.I."/>
            <person name="Powell A.J."/>
            <person name="Barry K."/>
            <person name="Miller A.N."/>
            <person name="Grigoriev I.V."/>
            <person name="Debuchy R."/>
            <person name="Gladieux P."/>
            <person name="Thoren M.H."/>
            <person name="Johannesson H."/>
        </authorList>
    </citation>
    <scope>NUCLEOTIDE SEQUENCE</scope>
    <source>
        <strain evidence="3">CBS 540.89</strain>
    </source>
</reference>
<keyword evidence="4" id="KW-1185">Reference proteome</keyword>
<dbReference type="PANTHER" id="PTHR24148">
    <property type="entry name" value="ANKYRIN REPEAT DOMAIN-CONTAINING PROTEIN 39 HOMOLOG-RELATED"/>
    <property type="match status" value="1"/>
</dbReference>
<comment type="caution">
    <text evidence="3">The sequence shown here is derived from an EMBL/GenBank/DDBJ whole genome shotgun (WGS) entry which is preliminary data.</text>
</comment>
<dbReference type="Pfam" id="PF06985">
    <property type="entry name" value="HET"/>
    <property type="match status" value="1"/>
</dbReference>
<dbReference type="Proteomes" id="UP001172159">
    <property type="component" value="Unassembled WGS sequence"/>
</dbReference>
<dbReference type="InterPro" id="IPR052895">
    <property type="entry name" value="HetReg/Transcr_Mod"/>
</dbReference>
<feature type="domain" description="Heterokaryon incompatibility" evidence="2">
    <location>
        <begin position="97"/>
        <end position="172"/>
    </location>
</feature>
<dbReference type="EMBL" id="JAUKTV010000006">
    <property type="protein sequence ID" value="KAK0736701.1"/>
    <property type="molecule type" value="Genomic_DNA"/>
</dbReference>
<accession>A0AA40EGD9</accession>
<feature type="compositionally biased region" description="Polar residues" evidence="1">
    <location>
        <begin position="1"/>
        <end position="13"/>
    </location>
</feature>
<evidence type="ECO:0000259" key="2">
    <source>
        <dbReference type="Pfam" id="PF06985"/>
    </source>
</evidence>
<sequence>MGSDLSSIENSEMAQAMRLSSPHGASDSAGRDEETVPPDFLPRFLRGTYQYSPLPRISEDGDRFSIPLIRLLPGAWDSPIELELVAVPMEPGKIPYYEAVSYVWGSDWDRSVSVSRCKGCPMKIGRNAAMALRRFRRSDHTYSVSLFCRLLWVDAICINQEDAVEKNEQVSQRWIPSTKLQVKCCWCILEKRTTWAILQLTPPVVQPNLGSSRGGPCQDCIGHRWCQVRPLGLLPRLVDTQHVLARAQSRDTPSLPACHTAPAL</sequence>